<evidence type="ECO:0000256" key="5">
    <source>
        <dbReference type="ARBA" id="ARBA00014480"/>
    </source>
</evidence>
<keyword evidence="9 15" id="KW-0406">Ion transport</keyword>
<dbReference type="Gene3D" id="1.20.5.440">
    <property type="entry name" value="ATP synthase delta/epsilon subunit, C-terminal domain"/>
    <property type="match status" value="1"/>
</dbReference>
<dbReference type="InterPro" id="IPR001469">
    <property type="entry name" value="ATP_synth_F1_dsu/esu"/>
</dbReference>
<reference evidence="20" key="1">
    <citation type="submission" date="2016-10" db="EMBL/GenBank/DDBJ databases">
        <authorList>
            <person name="Varghese N."/>
            <person name="Submissions S."/>
        </authorList>
    </citation>
    <scope>NUCLEOTIDE SEQUENCE [LARGE SCALE GENOMIC DNA]</scope>
    <source>
        <strain evidence="20">DSM 173</strain>
    </source>
</reference>
<evidence type="ECO:0000256" key="6">
    <source>
        <dbReference type="ARBA" id="ARBA00022448"/>
    </source>
</evidence>
<keyword evidence="7 15" id="KW-1003">Cell membrane</keyword>
<dbReference type="EMBL" id="FNOW01000004">
    <property type="protein sequence ID" value="SDX46304.1"/>
    <property type="molecule type" value="Genomic_DNA"/>
</dbReference>
<evidence type="ECO:0000256" key="3">
    <source>
        <dbReference type="ARBA" id="ARBA00005712"/>
    </source>
</evidence>
<evidence type="ECO:0000256" key="12">
    <source>
        <dbReference type="ARBA" id="ARBA00023310"/>
    </source>
</evidence>
<evidence type="ECO:0000256" key="10">
    <source>
        <dbReference type="ARBA" id="ARBA00023136"/>
    </source>
</evidence>
<gene>
    <name evidence="15" type="primary">atpC</name>
    <name evidence="19" type="ORF">SAMN05421644_10435</name>
</gene>
<evidence type="ECO:0000256" key="2">
    <source>
        <dbReference type="ARBA" id="ARBA00004202"/>
    </source>
</evidence>
<evidence type="ECO:0000256" key="8">
    <source>
        <dbReference type="ARBA" id="ARBA00022781"/>
    </source>
</evidence>
<evidence type="ECO:0000256" key="9">
    <source>
        <dbReference type="ARBA" id="ARBA00023065"/>
    </source>
</evidence>
<evidence type="ECO:0000313" key="20">
    <source>
        <dbReference type="Proteomes" id="UP000198672"/>
    </source>
</evidence>
<evidence type="ECO:0000259" key="17">
    <source>
        <dbReference type="Pfam" id="PF00401"/>
    </source>
</evidence>
<accession>A0A1H3BY33</accession>
<dbReference type="FunFam" id="2.60.15.10:FF:000001">
    <property type="entry name" value="ATP synthase epsilon chain"/>
    <property type="match status" value="1"/>
</dbReference>
<protein>
    <recommendedName>
        <fullName evidence="5 15">ATP synthase epsilon chain</fullName>
    </recommendedName>
    <alternativeName>
        <fullName evidence="14 15">ATP synthase F1 sector epsilon subunit</fullName>
    </alternativeName>
    <alternativeName>
        <fullName evidence="13 15">F-ATPase epsilon subunit</fullName>
    </alternativeName>
</protein>
<feature type="domain" description="ATP synthase epsilon subunit C-terminal" evidence="17">
    <location>
        <begin position="89"/>
        <end position="133"/>
    </location>
</feature>
<dbReference type="PANTHER" id="PTHR13822:SF10">
    <property type="entry name" value="ATP SYNTHASE EPSILON CHAIN, CHLOROPLASTIC"/>
    <property type="match status" value="1"/>
</dbReference>
<evidence type="ECO:0000256" key="11">
    <source>
        <dbReference type="ARBA" id="ARBA00023196"/>
    </source>
</evidence>
<proteinExistence type="inferred from homology"/>
<dbReference type="RefSeq" id="WP_091331958.1">
    <property type="nucleotide sequence ID" value="NZ_FNOW01000004.1"/>
</dbReference>
<evidence type="ECO:0000256" key="14">
    <source>
        <dbReference type="ARBA" id="ARBA00031795"/>
    </source>
</evidence>
<comment type="subcellular location">
    <subcellularLocation>
        <location evidence="2 15">Cell membrane</location>
        <topology evidence="2 15">Peripheral membrane protein</topology>
    </subcellularLocation>
</comment>
<dbReference type="GO" id="GO:0005524">
    <property type="term" value="F:ATP binding"/>
    <property type="evidence" value="ECO:0007669"/>
    <property type="project" value="UniProtKB-UniRule"/>
</dbReference>
<dbReference type="Proteomes" id="UP000198672">
    <property type="component" value="Unassembled WGS sequence"/>
</dbReference>
<comment type="function">
    <text evidence="1 15">Produces ATP from ADP in the presence of a proton gradient across the membrane.</text>
</comment>
<dbReference type="GO" id="GO:0045259">
    <property type="term" value="C:proton-transporting ATP synthase complex"/>
    <property type="evidence" value="ECO:0007669"/>
    <property type="project" value="UniProtKB-KW"/>
</dbReference>
<dbReference type="GO" id="GO:0005886">
    <property type="term" value="C:plasma membrane"/>
    <property type="evidence" value="ECO:0007669"/>
    <property type="project" value="UniProtKB-SubCell"/>
</dbReference>
<sequence>MAMTVHVDIVSAEGAIHSGQAAMVYATAEMGEVGIAPRHTAFISRLRPGDVRVENEQGEQEHFYVSGGMLEVQPHKVTVLADTAIRARDLDEAAALEAKRRAEDTLSGQKAEFEYAKAQAELAEAVAQLRAIEKLRRLKGR</sequence>
<keyword evidence="6 15" id="KW-0813">Transport</keyword>
<dbReference type="OrthoDB" id="9791445at2"/>
<dbReference type="InterPro" id="IPR036771">
    <property type="entry name" value="ATPsynth_dsu/esu_N"/>
</dbReference>
<dbReference type="FunFam" id="1.20.5.440:FF:000001">
    <property type="entry name" value="ATP synthase epsilon chain"/>
    <property type="match status" value="1"/>
</dbReference>
<dbReference type="Gene3D" id="2.60.15.10">
    <property type="entry name" value="F0F1 ATP synthase delta/epsilon subunit, N-terminal"/>
    <property type="match status" value="1"/>
</dbReference>
<dbReference type="Pfam" id="PF02823">
    <property type="entry name" value="ATP-synt_DE_N"/>
    <property type="match status" value="1"/>
</dbReference>
<dbReference type="NCBIfam" id="NF001847">
    <property type="entry name" value="PRK00571.1-4"/>
    <property type="match status" value="1"/>
</dbReference>
<evidence type="ECO:0000256" key="1">
    <source>
        <dbReference type="ARBA" id="ARBA00003543"/>
    </source>
</evidence>
<dbReference type="AlphaFoldDB" id="A0A1H3BY33"/>
<evidence type="ECO:0000256" key="13">
    <source>
        <dbReference type="ARBA" id="ARBA00030215"/>
    </source>
</evidence>
<dbReference type="PANTHER" id="PTHR13822">
    <property type="entry name" value="ATP SYNTHASE DELTA/EPSILON CHAIN"/>
    <property type="match status" value="1"/>
</dbReference>
<dbReference type="SUPFAM" id="SSF51344">
    <property type="entry name" value="Epsilon subunit of F1F0-ATP synthase N-terminal domain"/>
    <property type="match status" value="1"/>
</dbReference>
<dbReference type="CDD" id="cd12152">
    <property type="entry name" value="F1-ATPase_delta"/>
    <property type="match status" value="1"/>
</dbReference>
<evidence type="ECO:0000256" key="15">
    <source>
        <dbReference type="HAMAP-Rule" id="MF_00530"/>
    </source>
</evidence>
<evidence type="ECO:0000256" key="7">
    <source>
        <dbReference type="ARBA" id="ARBA00022475"/>
    </source>
</evidence>
<dbReference type="InterPro" id="IPR036794">
    <property type="entry name" value="ATP_F1_dsu/esu_C_sf"/>
</dbReference>
<keyword evidence="12 15" id="KW-0066">ATP synthesis</keyword>
<dbReference type="InterPro" id="IPR020547">
    <property type="entry name" value="ATP_synth_F1_esu_C"/>
</dbReference>
<evidence type="ECO:0000313" key="19">
    <source>
        <dbReference type="EMBL" id="SDX46304.1"/>
    </source>
</evidence>
<dbReference type="GO" id="GO:0046933">
    <property type="term" value="F:proton-transporting ATP synthase activity, rotational mechanism"/>
    <property type="evidence" value="ECO:0007669"/>
    <property type="project" value="UniProtKB-UniRule"/>
</dbReference>
<dbReference type="SUPFAM" id="SSF46604">
    <property type="entry name" value="Epsilon subunit of F1F0-ATP synthase C-terminal domain"/>
    <property type="match status" value="1"/>
</dbReference>
<comment type="similarity">
    <text evidence="3 15 16">Belongs to the ATPase epsilon chain family.</text>
</comment>
<evidence type="ECO:0000256" key="4">
    <source>
        <dbReference type="ARBA" id="ARBA00011648"/>
    </source>
</evidence>
<keyword evidence="20" id="KW-1185">Reference proteome</keyword>
<dbReference type="HAMAP" id="MF_00530">
    <property type="entry name" value="ATP_synth_epsil_bac"/>
    <property type="match status" value="1"/>
</dbReference>
<dbReference type="NCBIfam" id="TIGR01216">
    <property type="entry name" value="ATP_synt_epsi"/>
    <property type="match status" value="1"/>
</dbReference>
<dbReference type="Pfam" id="PF00401">
    <property type="entry name" value="ATP-synt_DE"/>
    <property type="match status" value="1"/>
</dbReference>
<keyword evidence="11 15" id="KW-0139">CF(1)</keyword>
<keyword evidence="10 15" id="KW-0472">Membrane</keyword>
<comment type="subunit">
    <text evidence="4 15 16">F-type ATPases have 2 components, CF(1) - the catalytic core - and CF(0) - the membrane proton channel. CF(1) has five subunits: alpha(3), beta(3), gamma(1), delta(1), epsilon(1). CF(0) has three main subunits: a, b and c.</text>
</comment>
<dbReference type="InterPro" id="IPR020546">
    <property type="entry name" value="ATP_synth_F1_dsu/esu_N"/>
</dbReference>
<feature type="domain" description="ATP synthase F1 complex delta/epsilon subunit N-terminal" evidence="18">
    <location>
        <begin position="5"/>
        <end position="84"/>
    </location>
</feature>
<name>A0A1H3BY33_ALLWA</name>
<organism evidence="19 20">
    <name type="scientific">Allochromatium warmingii</name>
    <name type="common">Chromatium warmingii</name>
    <dbReference type="NCBI Taxonomy" id="61595"/>
    <lineage>
        <taxon>Bacteria</taxon>
        <taxon>Pseudomonadati</taxon>
        <taxon>Pseudomonadota</taxon>
        <taxon>Gammaproteobacteria</taxon>
        <taxon>Chromatiales</taxon>
        <taxon>Chromatiaceae</taxon>
        <taxon>Allochromatium</taxon>
    </lineage>
</organism>
<evidence type="ECO:0000256" key="16">
    <source>
        <dbReference type="RuleBase" id="RU003656"/>
    </source>
</evidence>
<evidence type="ECO:0000259" key="18">
    <source>
        <dbReference type="Pfam" id="PF02823"/>
    </source>
</evidence>
<keyword evidence="8 15" id="KW-0375">Hydrogen ion transport</keyword>
<dbReference type="STRING" id="61595.SAMN05421644_10435"/>